<name>A0ABX2FIC6_9PSEU</name>
<sequence>MPRQLAYRFAVTSAPGLRQLARPDGVQPCADCGDFAGRGYPRCPACEDFVDRFWAADWLNALAGTPSDLISAVLTDDGDTYPWTCLDWALRLSNCAGCGREATTGEIECAYCAIAEEKRWLAGGDMTPNEHLLRQARVALRAPHRHRASQVAYWRLVMPFLLTGHYFTPRQAQRLRSFLIAGRYDELAVSTSYEELASLPDLPWRQNTAPVP</sequence>
<keyword evidence="2" id="KW-1185">Reference proteome</keyword>
<gene>
    <name evidence="1" type="ORF">GC106_84430</name>
</gene>
<accession>A0ABX2FIC6</accession>
<reference evidence="1 2" key="1">
    <citation type="submission" date="2020-01" db="EMBL/GenBank/DDBJ databases">
        <title>Kibdelosporangium persica a novel Actinomycetes from a hot desert in Iran.</title>
        <authorList>
            <person name="Safaei N."/>
            <person name="Zaburannyi N."/>
            <person name="Mueller R."/>
            <person name="Wink J."/>
        </authorList>
    </citation>
    <scope>NUCLEOTIDE SEQUENCE [LARGE SCALE GENOMIC DNA]</scope>
    <source>
        <strain evidence="1 2">4NS15</strain>
    </source>
</reference>
<dbReference type="Proteomes" id="UP000763557">
    <property type="component" value="Unassembled WGS sequence"/>
</dbReference>
<evidence type="ECO:0000313" key="1">
    <source>
        <dbReference type="EMBL" id="NRN71168.1"/>
    </source>
</evidence>
<organism evidence="1 2">
    <name type="scientific">Kibdelosporangium persicum</name>
    <dbReference type="NCBI Taxonomy" id="2698649"/>
    <lineage>
        <taxon>Bacteria</taxon>
        <taxon>Bacillati</taxon>
        <taxon>Actinomycetota</taxon>
        <taxon>Actinomycetes</taxon>
        <taxon>Pseudonocardiales</taxon>
        <taxon>Pseudonocardiaceae</taxon>
        <taxon>Kibdelosporangium</taxon>
    </lineage>
</organism>
<evidence type="ECO:0000313" key="2">
    <source>
        <dbReference type="Proteomes" id="UP000763557"/>
    </source>
</evidence>
<protein>
    <submittedName>
        <fullName evidence="1">Uncharacterized protein</fullName>
    </submittedName>
</protein>
<proteinExistence type="predicted"/>
<comment type="caution">
    <text evidence="1">The sequence shown here is derived from an EMBL/GenBank/DDBJ whole genome shotgun (WGS) entry which is preliminary data.</text>
</comment>
<dbReference type="EMBL" id="JAAATY010000053">
    <property type="protein sequence ID" value="NRN71168.1"/>
    <property type="molecule type" value="Genomic_DNA"/>
</dbReference>